<sequence length="465" mass="49717">AVAPQWDLVCASRWKVPLEQTTHLLGWTLGSVTAGLACDRFGRRPTFLLCLALAVPVGLGVALAVDFLMVLVARLLFGAALAGAFLALYVARLELCDPPHRLGVTMVAGFFWMAGELLLPGLALLCRDWRVLQGAVTMILALLAASWWCPALLLESPRWLLATRQPERARRTLQALAEDNSAAVGCWSRAASIPVSPLPAELEALSEGPPRPRFHSVCEICGTRVIWKNGVILGFAAFIGSGIRHCFTRNLVPHLPHFFSSHLALLGTEAAACLFVCLTAERFGRRAILLLCTVLTGISSLLLLALTQCKPPRDPRDPGPARGAEVGAGFAPGVLHPPADLLELIVLTLSVVGTAASHAVTMLSIFFASEVLPTVVRGAGLGLVVGANFVGKAAAPITAIPNSRGFFLHHVVFASFAILAVLSIMLLPESQGRALPQSLQDGESQRRPPLFRRPPREDHLPLLAP</sequence>
<accession>A0A7K7DPI7</accession>
<dbReference type="Proteomes" id="UP000578259">
    <property type="component" value="Unassembled WGS sequence"/>
</dbReference>
<dbReference type="GO" id="GO:0016020">
    <property type="term" value="C:membrane"/>
    <property type="evidence" value="ECO:0007669"/>
    <property type="project" value="UniProtKB-SubCell"/>
</dbReference>
<name>A0A7K7DPI7_PHEME</name>
<gene>
    <name evidence="8" type="primary">Slc22a17</name>
    <name evidence="8" type="ORF">PHEMEL_R14160</name>
</gene>
<dbReference type="AlphaFoldDB" id="A0A7K7DPI7"/>
<evidence type="ECO:0000313" key="8">
    <source>
        <dbReference type="EMBL" id="NWY34744.1"/>
    </source>
</evidence>
<evidence type="ECO:0000256" key="3">
    <source>
        <dbReference type="ARBA" id="ARBA00022989"/>
    </source>
</evidence>
<reference evidence="8 9" key="1">
    <citation type="submission" date="2019-09" db="EMBL/GenBank/DDBJ databases">
        <title>Bird 10,000 Genomes (B10K) Project - Family phase.</title>
        <authorList>
            <person name="Zhang G."/>
        </authorList>
    </citation>
    <scope>NUCLEOTIDE SEQUENCE [LARGE SCALE GENOMIC DNA]</scope>
    <source>
        <strain evidence="8">OUT-0018</strain>
        <tissue evidence="8">Muscle</tissue>
    </source>
</reference>
<feature type="transmembrane region" description="Helical" evidence="6">
    <location>
        <begin position="71"/>
        <end position="90"/>
    </location>
</feature>
<feature type="non-terminal residue" evidence="8">
    <location>
        <position position="465"/>
    </location>
</feature>
<evidence type="ECO:0000256" key="1">
    <source>
        <dbReference type="ARBA" id="ARBA00004141"/>
    </source>
</evidence>
<feature type="transmembrane region" description="Helical" evidence="6">
    <location>
        <begin position="287"/>
        <end position="306"/>
    </location>
</feature>
<dbReference type="InterPro" id="IPR020846">
    <property type="entry name" value="MFS_dom"/>
</dbReference>
<feature type="transmembrane region" description="Helical" evidence="6">
    <location>
        <begin position="46"/>
        <end position="65"/>
    </location>
</feature>
<dbReference type="PROSITE" id="PS50850">
    <property type="entry name" value="MFS"/>
    <property type="match status" value="1"/>
</dbReference>
<evidence type="ECO:0000256" key="4">
    <source>
        <dbReference type="ARBA" id="ARBA00023136"/>
    </source>
</evidence>
<proteinExistence type="predicted"/>
<dbReference type="Gene3D" id="1.20.1250.20">
    <property type="entry name" value="MFS general substrate transporter like domains"/>
    <property type="match status" value="1"/>
</dbReference>
<feature type="transmembrane region" description="Helical" evidence="6">
    <location>
        <begin position="406"/>
        <end position="427"/>
    </location>
</feature>
<comment type="caution">
    <text evidence="8">The sequence shown here is derived from an EMBL/GenBank/DDBJ whole genome shotgun (WGS) entry which is preliminary data.</text>
</comment>
<evidence type="ECO:0000256" key="2">
    <source>
        <dbReference type="ARBA" id="ARBA00022692"/>
    </source>
</evidence>
<feature type="transmembrane region" description="Helical" evidence="6">
    <location>
        <begin position="225"/>
        <end position="243"/>
    </location>
</feature>
<dbReference type="InterPro" id="IPR005828">
    <property type="entry name" value="MFS_sugar_transport-like"/>
</dbReference>
<organism evidence="8 9">
    <name type="scientific">Pheucticus melanocephalus</name>
    <name type="common">Black-headed grosbeak</name>
    <name type="synonym">Guiraca melanocephala</name>
    <dbReference type="NCBI Taxonomy" id="371919"/>
    <lineage>
        <taxon>Eukaryota</taxon>
        <taxon>Metazoa</taxon>
        <taxon>Chordata</taxon>
        <taxon>Craniata</taxon>
        <taxon>Vertebrata</taxon>
        <taxon>Euteleostomi</taxon>
        <taxon>Archelosauria</taxon>
        <taxon>Archosauria</taxon>
        <taxon>Dinosauria</taxon>
        <taxon>Saurischia</taxon>
        <taxon>Theropoda</taxon>
        <taxon>Coelurosauria</taxon>
        <taxon>Aves</taxon>
        <taxon>Neognathae</taxon>
        <taxon>Neoaves</taxon>
        <taxon>Telluraves</taxon>
        <taxon>Australaves</taxon>
        <taxon>Passeriformes</taxon>
        <taxon>Cardinalidae</taxon>
        <taxon>Pheucticus</taxon>
    </lineage>
</organism>
<keyword evidence="3 6" id="KW-1133">Transmembrane helix</keyword>
<comment type="subcellular location">
    <subcellularLocation>
        <location evidence="1">Membrane</location>
        <topology evidence="1">Multi-pass membrane protein</topology>
    </subcellularLocation>
</comment>
<keyword evidence="9" id="KW-1185">Reference proteome</keyword>
<feature type="transmembrane region" description="Helical" evidence="6">
    <location>
        <begin position="344"/>
        <end position="368"/>
    </location>
</feature>
<dbReference type="Pfam" id="PF00083">
    <property type="entry name" value="Sugar_tr"/>
    <property type="match status" value="1"/>
</dbReference>
<dbReference type="GO" id="GO:0022857">
    <property type="term" value="F:transmembrane transporter activity"/>
    <property type="evidence" value="ECO:0007669"/>
    <property type="project" value="InterPro"/>
</dbReference>
<evidence type="ECO:0000256" key="6">
    <source>
        <dbReference type="SAM" id="Phobius"/>
    </source>
</evidence>
<feature type="compositionally biased region" description="Basic and acidic residues" evidence="5">
    <location>
        <begin position="454"/>
        <end position="465"/>
    </location>
</feature>
<dbReference type="EMBL" id="VZSJ01030193">
    <property type="protein sequence ID" value="NWY34744.1"/>
    <property type="molecule type" value="Genomic_DNA"/>
</dbReference>
<feature type="transmembrane region" description="Helical" evidence="6">
    <location>
        <begin position="131"/>
        <end position="154"/>
    </location>
</feature>
<feature type="transmembrane region" description="Helical" evidence="6">
    <location>
        <begin position="380"/>
        <end position="400"/>
    </location>
</feature>
<feature type="domain" description="Major facilitator superfamily (MFS) profile" evidence="7">
    <location>
        <begin position="1"/>
        <end position="432"/>
    </location>
</feature>
<evidence type="ECO:0000259" key="7">
    <source>
        <dbReference type="PROSITE" id="PS50850"/>
    </source>
</evidence>
<keyword evidence="2 6" id="KW-0812">Transmembrane</keyword>
<dbReference type="PANTHER" id="PTHR24064">
    <property type="entry name" value="SOLUTE CARRIER FAMILY 22 MEMBER"/>
    <property type="match status" value="1"/>
</dbReference>
<feature type="transmembrane region" description="Helical" evidence="6">
    <location>
        <begin position="102"/>
        <end position="125"/>
    </location>
</feature>
<keyword evidence="4 6" id="KW-0472">Membrane</keyword>
<protein>
    <submittedName>
        <fullName evidence="8">S22AH protein</fullName>
    </submittedName>
</protein>
<feature type="non-terminal residue" evidence="8">
    <location>
        <position position="1"/>
    </location>
</feature>
<dbReference type="InterPro" id="IPR036259">
    <property type="entry name" value="MFS_trans_sf"/>
</dbReference>
<evidence type="ECO:0000313" key="9">
    <source>
        <dbReference type="Proteomes" id="UP000578259"/>
    </source>
</evidence>
<feature type="transmembrane region" description="Helical" evidence="6">
    <location>
        <begin position="263"/>
        <end position="280"/>
    </location>
</feature>
<feature type="region of interest" description="Disordered" evidence="5">
    <location>
        <begin position="436"/>
        <end position="465"/>
    </location>
</feature>
<evidence type="ECO:0000256" key="5">
    <source>
        <dbReference type="SAM" id="MobiDB-lite"/>
    </source>
</evidence>
<dbReference type="SUPFAM" id="SSF103473">
    <property type="entry name" value="MFS general substrate transporter"/>
    <property type="match status" value="1"/>
</dbReference>